<dbReference type="Gene3D" id="3.30.70.1380">
    <property type="entry name" value="Transcriptional regulatory protein pf0864 domain like"/>
    <property type="match status" value="1"/>
</dbReference>
<dbReference type="AlphaFoldDB" id="A0A7V2SY94"/>
<comment type="caution">
    <text evidence="3">The sequence shown here is derived from an EMBL/GenBank/DDBJ whole genome shotgun (WGS) entry which is preliminary data.</text>
</comment>
<sequence>MNVLYVDPFSGISGDMLMGALIDLGAPTQELVSTVKAISQDADLEIRDEHRCTIRGKRVIVHLPKGEECKERGFKDFLSILEGCLTLDPWVKERAVQVLRILFEAEARVHGQEVERLHLHELGSLDTLIDIVGTLVLVRTLGIEKIYSGPLPISRGWIETAHGKMPCPAPAVAVMAEGLPVYGVETPYELVTPTGIALLRSLAQGFGEFPEMVVRRVGHGVGARDVGAYPNLLRLWLGRERRHTHTQVMEITTVIDDMPGEILSYVQGVLLKEGALDCYIIPVIMKKGRPGVELHVISPVGHEARLMEIVLRETTTIGVRVRPAERVCVPRERTHIETPWGRIDAKRVEIFGRERTYPEYESARRLAEEGSIPLIEIYRSVK</sequence>
<dbReference type="PANTHER" id="PTHR36566">
    <property type="entry name" value="NICKEL INSERTION PROTEIN-RELATED"/>
    <property type="match status" value="1"/>
</dbReference>
<protein>
    <recommendedName>
        <fullName evidence="2">Putative nickel insertion protein</fullName>
    </recommendedName>
</protein>
<keyword evidence="2" id="KW-0456">Lyase</keyword>
<dbReference type="PANTHER" id="PTHR36566:SF1">
    <property type="entry name" value="PYRIDINIUM-3,5-BISTHIOCARBOXYLIC ACID MONONUCLEOTIDE NICKEL INSERTION PROTEIN"/>
    <property type="match status" value="1"/>
</dbReference>
<evidence type="ECO:0000256" key="1">
    <source>
        <dbReference type="ARBA" id="ARBA00022596"/>
    </source>
</evidence>
<evidence type="ECO:0000256" key="2">
    <source>
        <dbReference type="HAMAP-Rule" id="MF_01074"/>
    </source>
</evidence>
<dbReference type="InterPro" id="IPR002822">
    <property type="entry name" value="Ni_insertion"/>
</dbReference>
<organism evidence="3">
    <name type="scientific">Dissulfuribacter thermophilus</name>
    <dbReference type="NCBI Taxonomy" id="1156395"/>
    <lineage>
        <taxon>Bacteria</taxon>
        <taxon>Pseudomonadati</taxon>
        <taxon>Thermodesulfobacteriota</taxon>
        <taxon>Dissulfuribacteria</taxon>
        <taxon>Dissulfuribacterales</taxon>
        <taxon>Dissulfuribacteraceae</taxon>
        <taxon>Dissulfuribacter</taxon>
    </lineage>
</organism>
<accession>A0A7V2SY94</accession>
<reference evidence="3" key="1">
    <citation type="journal article" date="2020" name="mSystems">
        <title>Genome- and Community-Level Interaction Insights into Carbon Utilization and Element Cycling Functions of Hydrothermarchaeota in Hydrothermal Sediment.</title>
        <authorList>
            <person name="Zhou Z."/>
            <person name="Liu Y."/>
            <person name="Xu W."/>
            <person name="Pan J."/>
            <person name="Luo Z.H."/>
            <person name="Li M."/>
        </authorList>
    </citation>
    <scope>NUCLEOTIDE SEQUENCE [LARGE SCALE GENOMIC DNA]</scope>
    <source>
        <strain evidence="3">HyVt-503</strain>
    </source>
</reference>
<dbReference type="Proteomes" id="UP000885797">
    <property type="component" value="Unassembled WGS sequence"/>
</dbReference>
<proteinExistence type="inferred from homology"/>
<dbReference type="GO" id="GO:0016829">
    <property type="term" value="F:lyase activity"/>
    <property type="evidence" value="ECO:0007669"/>
    <property type="project" value="UniProtKB-UniRule"/>
</dbReference>
<dbReference type="GO" id="GO:0016151">
    <property type="term" value="F:nickel cation binding"/>
    <property type="evidence" value="ECO:0007669"/>
    <property type="project" value="UniProtKB-UniRule"/>
</dbReference>
<evidence type="ECO:0000313" key="3">
    <source>
        <dbReference type="EMBL" id="HFC46824.1"/>
    </source>
</evidence>
<dbReference type="HAMAP" id="MF_01074">
    <property type="entry name" value="LarC"/>
    <property type="match status" value="1"/>
</dbReference>
<dbReference type="EMBL" id="DRND01000236">
    <property type="protein sequence ID" value="HFC46824.1"/>
    <property type="molecule type" value="Genomic_DNA"/>
</dbReference>
<comment type="similarity">
    <text evidence="2">Belongs to the LarC family.</text>
</comment>
<dbReference type="Pfam" id="PF01969">
    <property type="entry name" value="Ni_insertion"/>
    <property type="match status" value="1"/>
</dbReference>
<keyword evidence="1 2" id="KW-0533">Nickel</keyword>
<gene>
    <name evidence="3" type="primary">larC</name>
    <name evidence="3" type="ORF">ENJ63_02965</name>
</gene>
<name>A0A7V2SY94_9BACT</name>
<dbReference type="NCBIfam" id="TIGR00299">
    <property type="entry name" value="nickel pincer cofactor biosynthesis protein LarC"/>
    <property type="match status" value="1"/>
</dbReference>